<sequence>MLGRASRPVEGNRYDDPMVLHDVSEETPGTPLAAFARAHCASALLGAFGGGAARLHVDLCRLASAACPRA</sequence>
<evidence type="ECO:0000313" key="2">
    <source>
        <dbReference type="Proteomes" id="UP001198565"/>
    </source>
</evidence>
<accession>A0ABS7QZ58</accession>
<gene>
    <name evidence="1" type="ORF">K7472_24475</name>
</gene>
<organism evidence="1 2">
    <name type="scientific">Streptantibioticus parmotrematis</name>
    <dbReference type="NCBI Taxonomy" id="2873249"/>
    <lineage>
        <taxon>Bacteria</taxon>
        <taxon>Bacillati</taxon>
        <taxon>Actinomycetota</taxon>
        <taxon>Actinomycetes</taxon>
        <taxon>Kitasatosporales</taxon>
        <taxon>Streptomycetaceae</taxon>
        <taxon>Streptantibioticus</taxon>
    </lineage>
</organism>
<proteinExistence type="predicted"/>
<comment type="caution">
    <text evidence="1">The sequence shown here is derived from an EMBL/GenBank/DDBJ whole genome shotgun (WGS) entry which is preliminary data.</text>
</comment>
<dbReference type="NCBIfam" id="NF042934">
    <property type="entry name" value="cis_reg_atten"/>
    <property type="match status" value="1"/>
</dbReference>
<evidence type="ECO:0000313" key="1">
    <source>
        <dbReference type="EMBL" id="MBY8887971.1"/>
    </source>
</evidence>
<dbReference type="Proteomes" id="UP001198565">
    <property type="component" value="Unassembled WGS sequence"/>
</dbReference>
<keyword evidence="2" id="KW-1185">Reference proteome</keyword>
<name>A0ABS7QZ58_9ACTN</name>
<reference evidence="1 2" key="1">
    <citation type="submission" date="2021-08" db="EMBL/GenBank/DDBJ databases">
        <title>Streptomyces sp. PTM05 isolated from lichen.</title>
        <authorList>
            <person name="Somphong A."/>
            <person name="Phongsopitanun W."/>
            <person name="Tanasupawat S."/>
        </authorList>
    </citation>
    <scope>NUCLEOTIDE SEQUENCE [LARGE SCALE GENOMIC DNA]</scope>
    <source>
        <strain evidence="1 2">Ptm05</strain>
    </source>
</reference>
<protein>
    <submittedName>
        <fullName evidence="1">Uncharacterized protein</fullName>
    </submittedName>
</protein>
<dbReference type="InterPro" id="IPR049979">
    <property type="entry name" value="Cys_resp_CS_actino"/>
</dbReference>
<dbReference type="EMBL" id="JAINVZ010000020">
    <property type="protein sequence ID" value="MBY8887971.1"/>
    <property type="molecule type" value="Genomic_DNA"/>
</dbReference>